<dbReference type="SUPFAM" id="SSF48452">
    <property type="entry name" value="TPR-like"/>
    <property type="match status" value="4"/>
</dbReference>
<proteinExistence type="predicted"/>
<dbReference type="InterPro" id="IPR024983">
    <property type="entry name" value="CHAT_dom"/>
</dbReference>
<evidence type="ECO:0000313" key="3">
    <source>
        <dbReference type="EMBL" id="MFE4106137.1"/>
    </source>
</evidence>
<feature type="repeat" description="TPR" evidence="1">
    <location>
        <begin position="448"/>
        <end position="481"/>
    </location>
</feature>
<dbReference type="PANTHER" id="PTHR10098:SF112">
    <property type="entry name" value="SLR0380 PROTEIN"/>
    <property type="match status" value="1"/>
</dbReference>
<organism evidence="3 4">
    <name type="scientific">Almyronema epifaneia S1</name>
    <dbReference type="NCBI Taxonomy" id="2991925"/>
    <lineage>
        <taxon>Bacteria</taxon>
        <taxon>Bacillati</taxon>
        <taxon>Cyanobacteriota</taxon>
        <taxon>Cyanophyceae</taxon>
        <taxon>Nodosilineales</taxon>
        <taxon>Nodosilineaceae</taxon>
        <taxon>Almyronema</taxon>
        <taxon>Almyronema epifaneia</taxon>
    </lineage>
</organism>
<dbReference type="PANTHER" id="PTHR10098">
    <property type="entry name" value="RAPSYN-RELATED"/>
    <property type="match status" value="1"/>
</dbReference>
<reference evidence="3 4" key="1">
    <citation type="submission" date="2024-10" db="EMBL/GenBank/DDBJ databases">
        <authorList>
            <person name="Ratan Roy A."/>
            <person name="Morales Sandoval P.H."/>
            <person name="De Los Santos Villalobos S."/>
            <person name="Chakraborty S."/>
            <person name="Mukherjee J."/>
        </authorList>
    </citation>
    <scope>NUCLEOTIDE SEQUENCE [LARGE SCALE GENOMIC DNA]</scope>
    <source>
        <strain evidence="3 4">S1</strain>
    </source>
</reference>
<dbReference type="Pfam" id="PF13181">
    <property type="entry name" value="TPR_8"/>
    <property type="match status" value="1"/>
</dbReference>
<sequence>MTDLSTRLALVLFAPIALGVSLLLKPGLPLALPIAQAQTADPLAEANRLFQQAQQATQVQEIQTALELWRQALALYQQAGDRNGELQTLYWLGQTYLNIGQYQQGARFTAAALALPESALDLELEVILLMSLGFEYSYLNRFEAAVAQFEQRIADAQTAGDRRREMGLWQALAHSYFTYGNPEQAIAAMQQQLAIADELGDWQAQAEALSGLFSFYTPFLPADQRQAFSQRANNPPAALLQTAQANFANPEEVWPQWIAWYRAIVTEAAQLVDLSAIESQPSVWRPDSGLGTESLSTVLGAIDEFQQQVGATGNEPMFLYQAMPLYLAASRYEEVIQAGEQFLAAIAADPDSSYVANGSPLTPLAAEAFGLRFLSEAHYALGNQAEAIQFAQQARDRLSQLGATLPPNQVATLPGSIELTHRAFQAALVVTTRSQTLAQLAADPAREAYALYMKGVAYSGLEDHRQAADAYERALSLAQAVGDLPLANMLLGPLVNTYLTLGQYPEALTAARQLLSVIDQLNQNNAWDAQAQASTCLACLGTVYLSLGHYQQAEALYQQAIAQSGDNQLVQSQALAALAEVYLKQQQYEQAIATYQAALNLAYSYPLPQALTGLSKAYLAQAQPDRALEFAEEALLSAQRTNSQWTVGTVLIYLGDALLALDRADEASHAYQQALAIAQAVSARELEADALSKLGQLLLTQQQPELAIAFYKQAVNGREAIRQEVQLLDPALQRSYTDAIAPTYRELADLLLQQDRILEAQQVLELLKVQEIDDYLRTVRGNATTAQGLEALPPEQELLALYNAQLAEVVQLGRELEAIQKIEPGDRTPAQEQRRQEIEAAQRQLTQTFLAFIRTPAVVTLVDELRRVEGGENLEPRLLRSLQDNLQQLDPKAVLLYPLVLDDRLELILVTPYAPPIRRPVPVSRSELNRVITEFRSALENRQASVTDSAQQLYDWLIRPLETALQAAQAETIIYAPDSTLRYIPLAALYDGDRWLVENYRINNITALSLTDFNTPPQTPSVLAGAFSQGNYQFQVGDRTFSFAGLPYAGREVETLVATVPGTQSLFDDDFSRQAVENQMSDYSILHLATHAAFVTGQPDESFIVFGNGDRATFRDVELWNLSHADLVVLSACETAVGGNGSEILGFGYLMQQAGARAAIASLWQVSDGGTQVLMNAFYTALSRSDLSKAEALQQAQVAMIAGDEAMLGLQRAGIDLRLQDGSTPQEAYGQLSHPYYWAPFILIGNGL</sequence>
<feature type="domain" description="CHAT" evidence="2">
    <location>
        <begin position="948"/>
        <end position="1246"/>
    </location>
</feature>
<dbReference type="Pfam" id="PF13424">
    <property type="entry name" value="TPR_12"/>
    <property type="match status" value="2"/>
</dbReference>
<dbReference type="SMART" id="SM00028">
    <property type="entry name" value="TPR"/>
    <property type="match status" value="11"/>
</dbReference>
<dbReference type="RefSeq" id="WP_377963603.1">
    <property type="nucleotide sequence ID" value="NZ_JBHZOL010000054.1"/>
</dbReference>
<evidence type="ECO:0000259" key="2">
    <source>
        <dbReference type="Pfam" id="PF12770"/>
    </source>
</evidence>
<gene>
    <name evidence="3" type="ORF">ACFVKH_07615</name>
</gene>
<keyword evidence="1" id="KW-0802">TPR repeat</keyword>
<name>A0ABW6IE39_9CYAN</name>
<evidence type="ECO:0000256" key="1">
    <source>
        <dbReference type="PROSITE-ProRule" id="PRU00339"/>
    </source>
</evidence>
<keyword evidence="4" id="KW-1185">Reference proteome</keyword>
<feature type="repeat" description="TPR" evidence="1">
    <location>
        <begin position="572"/>
        <end position="605"/>
    </location>
</feature>
<dbReference type="EMBL" id="JBHZOL010000054">
    <property type="protein sequence ID" value="MFE4106137.1"/>
    <property type="molecule type" value="Genomic_DNA"/>
</dbReference>
<accession>A0ABW6IE39</accession>
<dbReference type="InterPro" id="IPR011990">
    <property type="entry name" value="TPR-like_helical_dom_sf"/>
</dbReference>
<dbReference type="PROSITE" id="PS50005">
    <property type="entry name" value="TPR"/>
    <property type="match status" value="3"/>
</dbReference>
<dbReference type="Gene3D" id="1.25.40.10">
    <property type="entry name" value="Tetratricopeptide repeat domain"/>
    <property type="match status" value="4"/>
</dbReference>
<evidence type="ECO:0000313" key="4">
    <source>
        <dbReference type="Proteomes" id="UP001600165"/>
    </source>
</evidence>
<dbReference type="Pfam" id="PF12770">
    <property type="entry name" value="CHAT"/>
    <property type="match status" value="1"/>
</dbReference>
<protein>
    <submittedName>
        <fullName evidence="3">CHAT domain-containing protein</fullName>
    </submittedName>
</protein>
<comment type="caution">
    <text evidence="3">The sequence shown here is derived from an EMBL/GenBank/DDBJ whole genome shotgun (WGS) entry which is preliminary data.</text>
</comment>
<feature type="repeat" description="TPR" evidence="1">
    <location>
        <begin position="534"/>
        <end position="567"/>
    </location>
</feature>
<dbReference type="Proteomes" id="UP001600165">
    <property type="component" value="Unassembled WGS sequence"/>
</dbReference>
<dbReference type="InterPro" id="IPR019734">
    <property type="entry name" value="TPR_rpt"/>
</dbReference>